<proteinExistence type="predicted"/>
<dbReference type="AlphaFoldDB" id="A0A9W8TJW1"/>
<organism evidence="2 3">
    <name type="scientific">Xylaria arbuscula</name>
    <dbReference type="NCBI Taxonomy" id="114810"/>
    <lineage>
        <taxon>Eukaryota</taxon>
        <taxon>Fungi</taxon>
        <taxon>Dikarya</taxon>
        <taxon>Ascomycota</taxon>
        <taxon>Pezizomycotina</taxon>
        <taxon>Sordariomycetes</taxon>
        <taxon>Xylariomycetidae</taxon>
        <taxon>Xylariales</taxon>
        <taxon>Xylariaceae</taxon>
        <taxon>Xylaria</taxon>
    </lineage>
</organism>
<dbReference type="Pfam" id="PF01636">
    <property type="entry name" value="APH"/>
    <property type="match status" value="1"/>
</dbReference>
<protein>
    <recommendedName>
        <fullName evidence="1">Aminoglycoside phosphotransferase domain-containing protein</fullName>
    </recommendedName>
</protein>
<accession>A0A9W8TJW1</accession>
<dbReference type="InterPro" id="IPR011009">
    <property type="entry name" value="Kinase-like_dom_sf"/>
</dbReference>
<sequence>MTAVRDSIRQIDGQSWLIEGKLLLRREKAPSSDLASWSDGNGGFYVLSNSLNPPSETGPLSDTSEIQKVYDAGDVSAVWRFGEAFIKVKKLEYPDATREWTTLQYVRNRQPLDFHIPDVYYHAEFGNHSLIILGRVPGRTLNEIWYGLGETKQQECVRRIANICIDLATWEGEAIGGVDGKQLADEYLTKFRANKNFEPAHLLKSCKEIGMDCSSFVFYHADLGPGNILLDEADGSISIIDWETAGYVPKEWIRTKFHISGGLDLPQRDGNVATTDWRARVGRELQKLGIGDVVDEWWTWLHT</sequence>
<evidence type="ECO:0000313" key="2">
    <source>
        <dbReference type="EMBL" id="KAJ3567656.1"/>
    </source>
</evidence>
<dbReference type="SUPFAM" id="SSF56112">
    <property type="entry name" value="Protein kinase-like (PK-like)"/>
    <property type="match status" value="1"/>
</dbReference>
<comment type="caution">
    <text evidence="2">The sequence shown here is derived from an EMBL/GenBank/DDBJ whole genome shotgun (WGS) entry which is preliminary data.</text>
</comment>
<keyword evidence="3" id="KW-1185">Reference proteome</keyword>
<dbReference type="PANTHER" id="PTHR21310:SF58">
    <property type="entry name" value="AMINOGLYCOSIDE PHOSPHOTRANSFERASE DOMAIN-CONTAINING PROTEIN"/>
    <property type="match status" value="1"/>
</dbReference>
<dbReference type="PANTHER" id="PTHR21310">
    <property type="entry name" value="AMINOGLYCOSIDE PHOSPHOTRANSFERASE-RELATED-RELATED"/>
    <property type="match status" value="1"/>
</dbReference>
<reference evidence="2" key="1">
    <citation type="submission" date="2022-07" db="EMBL/GenBank/DDBJ databases">
        <title>Genome Sequence of Xylaria arbuscula.</title>
        <authorList>
            <person name="Buettner E."/>
        </authorList>
    </citation>
    <scope>NUCLEOTIDE SEQUENCE</scope>
    <source>
        <strain evidence="2">VT107</strain>
    </source>
</reference>
<evidence type="ECO:0000313" key="3">
    <source>
        <dbReference type="Proteomes" id="UP001148614"/>
    </source>
</evidence>
<dbReference type="InterPro" id="IPR051678">
    <property type="entry name" value="AGP_Transferase"/>
</dbReference>
<evidence type="ECO:0000259" key="1">
    <source>
        <dbReference type="Pfam" id="PF01636"/>
    </source>
</evidence>
<name>A0A9W8TJW1_9PEZI</name>
<dbReference type="Proteomes" id="UP001148614">
    <property type="component" value="Unassembled WGS sequence"/>
</dbReference>
<dbReference type="Gene3D" id="3.90.1200.10">
    <property type="match status" value="1"/>
</dbReference>
<feature type="domain" description="Aminoglycoside phosphotransferase" evidence="1">
    <location>
        <begin position="83"/>
        <end position="247"/>
    </location>
</feature>
<dbReference type="InterPro" id="IPR002575">
    <property type="entry name" value="Aminoglycoside_PTrfase"/>
</dbReference>
<gene>
    <name evidence="2" type="ORF">NPX13_g6692</name>
</gene>
<dbReference type="EMBL" id="JANPWZ010001215">
    <property type="protein sequence ID" value="KAJ3567656.1"/>
    <property type="molecule type" value="Genomic_DNA"/>
</dbReference>